<dbReference type="Proteomes" id="UP000039046">
    <property type="component" value="Unassembled WGS sequence"/>
</dbReference>
<dbReference type="HOGENOM" id="CLU_1950307_0_0_1"/>
<protein>
    <submittedName>
        <fullName evidence="2">Uncharacterized protein</fullName>
    </submittedName>
</protein>
<evidence type="ECO:0000313" key="3">
    <source>
        <dbReference type="Proteomes" id="UP000039046"/>
    </source>
</evidence>
<dbReference type="AlphaFoldDB" id="A0A0A1SKK8"/>
<evidence type="ECO:0000313" key="2">
    <source>
        <dbReference type="EMBL" id="CEJ80753.1"/>
    </source>
</evidence>
<proteinExistence type="predicted"/>
<feature type="compositionally biased region" description="Polar residues" evidence="1">
    <location>
        <begin position="87"/>
        <end position="96"/>
    </location>
</feature>
<organism evidence="2 3">
    <name type="scientific">[Torrubiella] hemipterigena</name>
    <dbReference type="NCBI Taxonomy" id="1531966"/>
    <lineage>
        <taxon>Eukaryota</taxon>
        <taxon>Fungi</taxon>
        <taxon>Dikarya</taxon>
        <taxon>Ascomycota</taxon>
        <taxon>Pezizomycotina</taxon>
        <taxon>Sordariomycetes</taxon>
        <taxon>Hypocreomycetidae</taxon>
        <taxon>Hypocreales</taxon>
        <taxon>Clavicipitaceae</taxon>
        <taxon>Clavicipitaceae incertae sedis</taxon>
        <taxon>'Torrubiella' clade</taxon>
    </lineage>
</organism>
<evidence type="ECO:0000256" key="1">
    <source>
        <dbReference type="SAM" id="MobiDB-lite"/>
    </source>
</evidence>
<keyword evidence="3" id="KW-1185">Reference proteome</keyword>
<dbReference type="EMBL" id="CDHN01000001">
    <property type="protein sequence ID" value="CEJ80753.1"/>
    <property type="molecule type" value="Genomic_DNA"/>
</dbReference>
<accession>A0A0A1SKK8</accession>
<dbReference type="OrthoDB" id="3436397at2759"/>
<feature type="region of interest" description="Disordered" evidence="1">
    <location>
        <begin position="71"/>
        <end position="102"/>
    </location>
</feature>
<feature type="region of interest" description="Disordered" evidence="1">
    <location>
        <begin position="1"/>
        <end position="26"/>
    </location>
</feature>
<sequence>MVINQYKSPPTSIMASKDTAPEKQDSFKAQLDRAATGMNQSSYSAQGVLDRVVETVGEYVPAVSSKLKEWTATSSNAQELGKDETTPDSASSISTRSIERPLHDVQIEEFLREQHRNKNGAQLLKAAKG</sequence>
<reference evidence="2 3" key="1">
    <citation type="journal article" date="2015" name="Genome Announc.">
        <title>Draft Genome Sequence and Gene Annotation of the Entomopathogenic Fungus Verticillium hemipterigenum.</title>
        <authorList>
            <person name="Horn F."/>
            <person name="Habel A."/>
            <person name="Scharf D.H."/>
            <person name="Dworschak J."/>
            <person name="Brakhage A.A."/>
            <person name="Guthke R."/>
            <person name="Hertweck C."/>
            <person name="Linde J."/>
        </authorList>
    </citation>
    <scope>NUCLEOTIDE SEQUENCE [LARGE SCALE GENOMIC DNA]</scope>
</reference>
<name>A0A0A1SKK8_9HYPO</name>
<gene>
    <name evidence="2" type="ORF">VHEMI00919</name>
</gene>
<feature type="compositionally biased region" description="Polar residues" evidence="1">
    <location>
        <begin position="1"/>
        <end position="14"/>
    </location>
</feature>